<dbReference type="AlphaFoldDB" id="A0A9X3CK10"/>
<organism evidence="1 2">
    <name type="scientific">Vibrio qingdaonensis</name>
    <dbReference type="NCBI Taxonomy" id="2829491"/>
    <lineage>
        <taxon>Bacteria</taxon>
        <taxon>Pseudomonadati</taxon>
        <taxon>Pseudomonadota</taxon>
        <taxon>Gammaproteobacteria</taxon>
        <taxon>Vibrionales</taxon>
        <taxon>Vibrionaceae</taxon>
        <taxon>Vibrio</taxon>
    </lineage>
</organism>
<name>A0A9X3CK10_9VIBR</name>
<protein>
    <submittedName>
        <fullName evidence="1">Uncharacterized protein</fullName>
    </submittedName>
</protein>
<reference evidence="1" key="1">
    <citation type="submission" date="2022-02" db="EMBL/GenBank/DDBJ databases">
        <title>Vibrio sp. nov, a new bacterium isolated from seawater.</title>
        <authorList>
            <person name="Yuan Y."/>
        </authorList>
    </citation>
    <scope>NUCLEOTIDE SEQUENCE</scope>
    <source>
        <strain evidence="1">ZSDZ65</strain>
    </source>
</reference>
<dbReference type="Proteomes" id="UP001155587">
    <property type="component" value="Unassembled WGS sequence"/>
</dbReference>
<proteinExistence type="predicted"/>
<accession>A0A9X3CK10</accession>
<gene>
    <name evidence="1" type="ORF">MD535_01500</name>
</gene>
<evidence type="ECO:0000313" key="2">
    <source>
        <dbReference type="Proteomes" id="UP001155587"/>
    </source>
</evidence>
<comment type="caution">
    <text evidence="1">The sequence shown here is derived from an EMBL/GenBank/DDBJ whole genome shotgun (WGS) entry which is preliminary data.</text>
</comment>
<dbReference type="EMBL" id="JAKRRY010000001">
    <property type="protein sequence ID" value="MCW8344701.1"/>
    <property type="molecule type" value="Genomic_DNA"/>
</dbReference>
<evidence type="ECO:0000313" key="1">
    <source>
        <dbReference type="EMBL" id="MCW8344701.1"/>
    </source>
</evidence>
<dbReference type="RefSeq" id="WP_265673139.1">
    <property type="nucleotide sequence ID" value="NZ_JAKRRY010000001.1"/>
</dbReference>
<sequence length="73" mass="8738">MKKMSKSYRMQIIKEVAEKKVREQCDDPMARYINSLLDQNPERDNIVEFKQEFTGNYFDENAGGWVSKTWRSK</sequence>
<keyword evidence="2" id="KW-1185">Reference proteome</keyword>